<keyword evidence="3" id="KW-1185">Reference proteome</keyword>
<dbReference type="InterPro" id="IPR036514">
    <property type="entry name" value="SGNH_hydro_sf"/>
</dbReference>
<accession>A0A451EQY4</accession>
<dbReference type="Pfam" id="PF13472">
    <property type="entry name" value="Lipase_GDSL_2"/>
    <property type="match status" value="1"/>
</dbReference>
<proteinExistence type="predicted"/>
<dbReference type="PANTHER" id="PTHR30383:SF24">
    <property type="entry name" value="THIOESTERASE 1_PROTEASE 1_LYSOPHOSPHOLIPASE L1"/>
    <property type="match status" value="1"/>
</dbReference>
<name>A0A451EQY4_9GAMM</name>
<dbReference type="InterPro" id="IPR051532">
    <property type="entry name" value="Ester_Hydrolysis_Enzymes"/>
</dbReference>
<reference evidence="3" key="1">
    <citation type="submission" date="2018-06" db="EMBL/GenBank/DDBJ databases">
        <title>Complete genome of Pseudomonas insecticola strain QZS01.</title>
        <authorList>
            <person name="Wang J."/>
            <person name="Su Q."/>
        </authorList>
    </citation>
    <scope>NUCLEOTIDE SEQUENCE [LARGE SCALE GENOMIC DNA]</scope>
    <source>
        <strain evidence="3">QZS01</strain>
    </source>
</reference>
<dbReference type="Gene3D" id="3.40.50.1110">
    <property type="entry name" value="SGNH hydrolase"/>
    <property type="match status" value="1"/>
</dbReference>
<sequence length="205" mass="22537">MRYYTITLLVLLLVACGKPQEQYTKIVSGDIVVAFGDSVTYGYNVSKAQNYPTLLAALTGWNVINAGISGERADQAKNRIPSVIEQYQPKAVLIELGGNDFLKRRDVKAVKEDLRAIIQAVKSRNALPILVAVPSLSPFAALGKPSDASIYRELADEENIPLIHSVFSDVLRNEDLKLDQIHPNAQGYQQMTDGMVIQLRALGIL</sequence>
<protein>
    <submittedName>
        <fullName evidence="2">Arylesterase</fullName>
    </submittedName>
</protein>
<gene>
    <name evidence="2" type="ORF">DM558_14105</name>
</gene>
<dbReference type="AlphaFoldDB" id="A0A451EQY4"/>
<dbReference type="PANTHER" id="PTHR30383">
    <property type="entry name" value="THIOESTERASE 1/PROTEASE 1/LYSOPHOSPHOLIPASE L1"/>
    <property type="match status" value="1"/>
</dbReference>
<dbReference type="InterPro" id="IPR013830">
    <property type="entry name" value="SGNH_hydro"/>
</dbReference>
<evidence type="ECO:0000313" key="3">
    <source>
        <dbReference type="Proteomes" id="UP000273143"/>
    </source>
</evidence>
<dbReference type="GO" id="GO:0004622">
    <property type="term" value="F:phosphatidylcholine lysophospholipase activity"/>
    <property type="evidence" value="ECO:0007669"/>
    <property type="project" value="TreeGrafter"/>
</dbReference>
<dbReference type="KEGG" id="emo:DM558_14105"/>
<evidence type="ECO:0000313" key="2">
    <source>
        <dbReference type="EMBL" id="AZS52270.1"/>
    </source>
</evidence>
<dbReference type="Proteomes" id="UP000273143">
    <property type="component" value="Chromosome"/>
</dbReference>
<dbReference type="SUPFAM" id="SSF52266">
    <property type="entry name" value="SGNH hydrolase"/>
    <property type="match status" value="1"/>
</dbReference>
<organism evidence="2 3">
    <name type="scientific">Entomomonas moraniae</name>
    <dbReference type="NCBI Taxonomy" id="2213226"/>
    <lineage>
        <taxon>Bacteria</taxon>
        <taxon>Pseudomonadati</taxon>
        <taxon>Pseudomonadota</taxon>
        <taxon>Gammaproteobacteria</taxon>
        <taxon>Pseudomonadales</taxon>
        <taxon>Pseudomonadaceae</taxon>
        <taxon>Entomomonas</taxon>
    </lineage>
</organism>
<dbReference type="EMBL" id="CP029822">
    <property type="protein sequence ID" value="AZS52270.1"/>
    <property type="molecule type" value="Genomic_DNA"/>
</dbReference>
<feature type="domain" description="SGNH hydrolase-type esterase" evidence="1">
    <location>
        <begin position="34"/>
        <end position="189"/>
    </location>
</feature>
<evidence type="ECO:0000259" key="1">
    <source>
        <dbReference type="Pfam" id="PF13472"/>
    </source>
</evidence>
<dbReference type="PROSITE" id="PS51257">
    <property type="entry name" value="PROKAR_LIPOPROTEIN"/>
    <property type="match status" value="1"/>
</dbReference>